<organism evidence="1 2">
    <name type="scientific">Actinoplanes sichuanensis</name>
    <dbReference type="NCBI Taxonomy" id="512349"/>
    <lineage>
        <taxon>Bacteria</taxon>
        <taxon>Bacillati</taxon>
        <taxon>Actinomycetota</taxon>
        <taxon>Actinomycetes</taxon>
        <taxon>Micromonosporales</taxon>
        <taxon>Micromonosporaceae</taxon>
        <taxon>Actinoplanes</taxon>
    </lineage>
</organism>
<reference evidence="2" key="1">
    <citation type="journal article" date="2019" name="Int. J. Syst. Evol. Microbiol.">
        <title>The Global Catalogue of Microorganisms (GCM) 10K type strain sequencing project: providing services to taxonomists for standard genome sequencing and annotation.</title>
        <authorList>
            <consortium name="The Broad Institute Genomics Platform"/>
            <consortium name="The Broad Institute Genome Sequencing Center for Infectious Disease"/>
            <person name="Wu L."/>
            <person name="Ma J."/>
        </authorList>
    </citation>
    <scope>NUCLEOTIDE SEQUENCE [LARGE SCALE GENOMIC DNA]</scope>
    <source>
        <strain evidence="2">CCM 7526</strain>
    </source>
</reference>
<protein>
    <submittedName>
        <fullName evidence="1">Uncharacterized protein</fullName>
    </submittedName>
</protein>
<sequence>MWRTLPRTLILSVLRAIPASPAWRTYHALCVTVFGLADSDLREQVQIVFVQSEKVCITQVAEAWRTLTGLFGYRLRAELDADFETLTSALSIAMHGRLVAELGAPDIAGRHITASPYGAPERERCTLSALSVAGVAMTFLEPDPEAEWGEQSLYRIHQAIDTWVG</sequence>
<name>A0ABW4A0R2_9ACTN</name>
<accession>A0ABW4A0R2</accession>
<dbReference type="EMBL" id="JBHTMK010000004">
    <property type="protein sequence ID" value="MFD1364071.1"/>
    <property type="molecule type" value="Genomic_DNA"/>
</dbReference>
<keyword evidence="2" id="KW-1185">Reference proteome</keyword>
<evidence type="ECO:0000313" key="1">
    <source>
        <dbReference type="EMBL" id="MFD1364071.1"/>
    </source>
</evidence>
<evidence type="ECO:0000313" key="2">
    <source>
        <dbReference type="Proteomes" id="UP001597183"/>
    </source>
</evidence>
<dbReference type="Proteomes" id="UP001597183">
    <property type="component" value="Unassembled WGS sequence"/>
</dbReference>
<gene>
    <name evidence="1" type="ORF">ACFQ5G_01805</name>
</gene>
<dbReference type="RefSeq" id="WP_317794013.1">
    <property type="nucleotide sequence ID" value="NZ_AP028461.1"/>
</dbReference>
<comment type="caution">
    <text evidence="1">The sequence shown here is derived from an EMBL/GenBank/DDBJ whole genome shotgun (WGS) entry which is preliminary data.</text>
</comment>
<proteinExistence type="predicted"/>